<comment type="caution">
    <text evidence="3">The sequence shown here is derived from an EMBL/GenBank/DDBJ whole genome shotgun (WGS) entry which is preliminary data.</text>
</comment>
<dbReference type="PANTHER" id="PTHR30537:SF3">
    <property type="entry name" value="TRANSCRIPTIONAL REGULATORY PROTEIN"/>
    <property type="match status" value="1"/>
</dbReference>
<gene>
    <name evidence="3" type="ORF">M3I01_006810</name>
</gene>
<dbReference type="InterPro" id="IPR058163">
    <property type="entry name" value="LysR-type_TF_proteobact-type"/>
</dbReference>
<name>A0ABT5WCS6_9GAMM</name>
<keyword evidence="4" id="KW-1185">Reference proteome</keyword>
<proteinExistence type="inferred from homology"/>
<dbReference type="SUPFAM" id="SSF53850">
    <property type="entry name" value="Periplasmic binding protein-like II"/>
    <property type="match status" value="1"/>
</dbReference>
<feature type="domain" description="LysR substrate-binding" evidence="2">
    <location>
        <begin position="17"/>
        <end position="219"/>
    </location>
</feature>
<evidence type="ECO:0000313" key="3">
    <source>
        <dbReference type="EMBL" id="MDE8602636.1"/>
    </source>
</evidence>
<accession>A0ABT5WCS6</accession>
<organism evidence="3 4">
    <name type="scientific">Marinomonas maritima</name>
    <dbReference type="NCBI Taxonomy" id="2940935"/>
    <lineage>
        <taxon>Bacteria</taxon>
        <taxon>Pseudomonadati</taxon>
        <taxon>Pseudomonadota</taxon>
        <taxon>Gammaproteobacteria</taxon>
        <taxon>Oceanospirillales</taxon>
        <taxon>Oceanospirillaceae</taxon>
        <taxon>Marinomonas</taxon>
    </lineage>
</organism>
<reference evidence="3" key="1">
    <citation type="submission" date="2023-01" db="EMBL/GenBank/DDBJ databases">
        <title>Psychroserpens sp. MSW6 and Marinomonas sp. RSW2, isolated from seawater.</title>
        <authorList>
            <person name="Kristyanto S."/>
            <person name="Jung J."/>
            <person name="Kim J.M."/>
            <person name="Jeon C.O."/>
        </authorList>
    </citation>
    <scope>NUCLEOTIDE SEQUENCE</scope>
    <source>
        <strain evidence="3">RSW2</strain>
    </source>
</reference>
<dbReference type="Gene3D" id="3.40.190.290">
    <property type="match status" value="1"/>
</dbReference>
<dbReference type="RefSeq" id="WP_255895031.1">
    <property type="nucleotide sequence ID" value="NZ_JAMZEG020000002.1"/>
</dbReference>
<dbReference type="Pfam" id="PF03466">
    <property type="entry name" value="LysR_substrate"/>
    <property type="match status" value="1"/>
</dbReference>
<sequence>MGKAASDLSIGASGQSQQIDGSVSISVGELDAMVYLPKILNQLRKQEPGIEVDIIVTNNVSDLKSREADIAIRNFRPTQADFIARKLKDENVYLYATQTYLDRFKEPQKPSDLEGIEFISFNRSDHVEPFQKFLIEKGYPVNRKSFSLFTDNQLFQIELVKQHLGVGVFTEVYGDSIPELKRAFPSFGPVIQIPLWLVCHRELHTSLRVRKVFDLLAAHISQPLVSEPS</sequence>
<dbReference type="CDD" id="cd05466">
    <property type="entry name" value="PBP2_LTTR_substrate"/>
    <property type="match status" value="1"/>
</dbReference>
<evidence type="ECO:0000259" key="2">
    <source>
        <dbReference type="Pfam" id="PF03466"/>
    </source>
</evidence>
<comment type="similarity">
    <text evidence="1">Belongs to the LysR transcriptional regulatory family.</text>
</comment>
<dbReference type="PANTHER" id="PTHR30537">
    <property type="entry name" value="HTH-TYPE TRANSCRIPTIONAL REGULATOR"/>
    <property type="match status" value="1"/>
</dbReference>
<protein>
    <submittedName>
        <fullName evidence="3">Substrate-binding domain-containing protein</fullName>
    </submittedName>
</protein>
<dbReference type="EMBL" id="JAMZEG020000002">
    <property type="protein sequence ID" value="MDE8602636.1"/>
    <property type="molecule type" value="Genomic_DNA"/>
</dbReference>
<dbReference type="Proteomes" id="UP001139522">
    <property type="component" value="Unassembled WGS sequence"/>
</dbReference>
<evidence type="ECO:0000256" key="1">
    <source>
        <dbReference type="ARBA" id="ARBA00009437"/>
    </source>
</evidence>
<dbReference type="InterPro" id="IPR005119">
    <property type="entry name" value="LysR_subst-bd"/>
</dbReference>
<evidence type="ECO:0000313" key="4">
    <source>
        <dbReference type="Proteomes" id="UP001139522"/>
    </source>
</evidence>